<dbReference type="Proteomes" id="UP001320209">
    <property type="component" value="Chromosome"/>
</dbReference>
<keyword evidence="3 5" id="KW-0067">ATP-binding</keyword>
<organism evidence="5 6">
    <name type="scientific">Candidatus Hydrogenosomobacter endosymbioticus</name>
    <dbReference type="NCBI Taxonomy" id="2558174"/>
    <lineage>
        <taxon>Bacteria</taxon>
        <taxon>Pseudomonadati</taxon>
        <taxon>Pseudomonadota</taxon>
        <taxon>Alphaproteobacteria</taxon>
        <taxon>Holosporales</taxon>
        <taxon>Holosporaceae</taxon>
        <taxon>Candidatus Hydrogenosomobacter</taxon>
    </lineage>
</organism>
<evidence type="ECO:0000313" key="6">
    <source>
        <dbReference type="Proteomes" id="UP001320209"/>
    </source>
</evidence>
<sequence length="217" mass="23861">MLKIEHLYKKFGDNMVLNDISMSVDKNSILGIAGASGGGKSTLLRCIQGLDTQYRGSITCGGKVSFMFQDFQLFPHMTVMENITYAPRLHDKAKDHYILAKDILGKLGVLEKADEYPSKLSGGQKQRVALARSLMVSPDLLLCDEPTSGLDIATTSDVVSLLKMIRDMGVTILIASHDLDFLTKIADHIIALKGGRISAELSTTDVENPIEYLKKHY</sequence>
<keyword evidence="6" id="KW-1185">Reference proteome</keyword>
<accession>A0ABN6L228</accession>
<dbReference type="GO" id="GO:0005524">
    <property type="term" value="F:ATP binding"/>
    <property type="evidence" value="ECO:0007669"/>
    <property type="project" value="UniProtKB-KW"/>
</dbReference>
<proteinExistence type="predicted"/>
<feature type="domain" description="ABC transporter" evidence="4">
    <location>
        <begin position="2"/>
        <end position="217"/>
    </location>
</feature>
<dbReference type="InterPro" id="IPR003439">
    <property type="entry name" value="ABC_transporter-like_ATP-bd"/>
</dbReference>
<dbReference type="SMART" id="SM00382">
    <property type="entry name" value="AAA"/>
    <property type="match status" value="1"/>
</dbReference>
<dbReference type="SUPFAM" id="SSF52540">
    <property type="entry name" value="P-loop containing nucleoside triphosphate hydrolases"/>
    <property type="match status" value="1"/>
</dbReference>
<keyword evidence="2" id="KW-0547">Nucleotide-binding</keyword>
<dbReference type="InterPro" id="IPR050093">
    <property type="entry name" value="ABC_SmlMolc_Importer"/>
</dbReference>
<dbReference type="InterPro" id="IPR003593">
    <property type="entry name" value="AAA+_ATPase"/>
</dbReference>
<evidence type="ECO:0000256" key="1">
    <source>
        <dbReference type="ARBA" id="ARBA00022448"/>
    </source>
</evidence>
<dbReference type="InterPro" id="IPR027417">
    <property type="entry name" value="P-loop_NTPase"/>
</dbReference>
<dbReference type="PROSITE" id="PS50893">
    <property type="entry name" value="ABC_TRANSPORTER_2"/>
    <property type="match status" value="1"/>
</dbReference>
<evidence type="ECO:0000256" key="3">
    <source>
        <dbReference type="ARBA" id="ARBA00022840"/>
    </source>
</evidence>
<dbReference type="PANTHER" id="PTHR42781:SF9">
    <property type="entry name" value="AMINO ACID ABC TRANSPORTER, ATP-BINDING PROTEIN-RELATED"/>
    <property type="match status" value="1"/>
</dbReference>
<gene>
    <name evidence="5" type="ORF">HYD_0090</name>
</gene>
<dbReference type="PANTHER" id="PTHR42781">
    <property type="entry name" value="SPERMIDINE/PUTRESCINE IMPORT ATP-BINDING PROTEIN POTA"/>
    <property type="match status" value="1"/>
</dbReference>
<name>A0ABN6L228_9PROT</name>
<keyword evidence="1" id="KW-0813">Transport</keyword>
<dbReference type="InterPro" id="IPR017871">
    <property type="entry name" value="ABC_transporter-like_CS"/>
</dbReference>
<dbReference type="Gene3D" id="3.40.50.300">
    <property type="entry name" value="P-loop containing nucleotide triphosphate hydrolases"/>
    <property type="match status" value="1"/>
</dbReference>
<evidence type="ECO:0000259" key="4">
    <source>
        <dbReference type="PROSITE" id="PS50893"/>
    </source>
</evidence>
<reference evidence="5" key="1">
    <citation type="submission" date="2021-10" db="EMBL/GenBank/DDBJ databases">
        <title>Genome Sequence of The Candidatus Hydrogeosomobacter endosymbioticus, an Intracellular Bacterial Symbiont of the Anaerobic Ciliate GW7.</title>
        <authorList>
            <person name="Shiohama Y."/>
            <person name="Shinzato N."/>
        </authorList>
    </citation>
    <scope>NUCLEOTIDE SEQUENCE [LARGE SCALE GENOMIC DNA]</scope>
    <source>
        <strain evidence="5">200920</strain>
    </source>
</reference>
<dbReference type="Pfam" id="PF00005">
    <property type="entry name" value="ABC_tran"/>
    <property type="match status" value="1"/>
</dbReference>
<dbReference type="PROSITE" id="PS00211">
    <property type="entry name" value="ABC_TRANSPORTER_1"/>
    <property type="match status" value="1"/>
</dbReference>
<evidence type="ECO:0000256" key="2">
    <source>
        <dbReference type="ARBA" id="ARBA00022741"/>
    </source>
</evidence>
<protein>
    <submittedName>
        <fullName evidence="5">Polar amino acid ABC transporter ATP-binding protein</fullName>
    </submittedName>
</protein>
<dbReference type="RefSeq" id="WP_236865087.1">
    <property type="nucleotide sequence ID" value="NZ_AP025225.1"/>
</dbReference>
<evidence type="ECO:0000313" key="5">
    <source>
        <dbReference type="EMBL" id="BDB95876.1"/>
    </source>
</evidence>
<dbReference type="EMBL" id="AP025225">
    <property type="protein sequence ID" value="BDB95876.1"/>
    <property type="molecule type" value="Genomic_DNA"/>
</dbReference>